<feature type="region of interest" description="Disordered" evidence="1">
    <location>
        <begin position="1"/>
        <end position="23"/>
    </location>
</feature>
<proteinExistence type="predicted"/>
<evidence type="ECO:0000313" key="2">
    <source>
        <dbReference type="EMBL" id="VDI08816.1"/>
    </source>
</evidence>
<sequence>MKKVTTRRPLFRKEVHSENTNTDTAELDENENIKIPNISITKDLDIASDIDQILLKHGAHKLNYWEGESRSIGEKSYQQEGNLKPGRKRFLRPIDEFFMVMMRLQLGLLQEYLADIFIVS</sequence>
<dbReference type="Proteomes" id="UP000596742">
    <property type="component" value="Unassembled WGS sequence"/>
</dbReference>
<keyword evidence="3" id="KW-1185">Reference proteome</keyword>
<organism evidence="2 3">
    <name type="scientific">Mytilus galloprovincialis</name>
    <name type="common">Mediterranean mussel</name>
    <dbReference type="NCBI Taxonomy" id="29158"/>
    <lineage>
        <taxon>Eukaryota</taxon>
        <taxon>Metazoa</taxon>
        <taxon>Spiralia</taxon>
        <taxon>Lophotrochozoa</taxon>
        <taxon>Mollusca</taxon>
        <taxon>Bivalvia</taxon>
        <taxon>Autobranchia</taxon>
        <taxon>Pteriomorphia</taxon>
        <taxon>Mytilida</taxon>
        <taxon>Mytiloidea</taxon>
        <taxon>Mytilidae</taxon>
        <taxon>Mytilinae</taxon>
        <taxon>Mytilus</taxon>
    </lineage>
</organism>
<evidence type="ECO:0000313" key="3">
    <source>
        <dbReference type="Proteomes" id="UP000596742"/>
    </source>
</evidence>
<name>A0A8B6CTE4_MYTGA</name>
<feature type="compositionally biased region" description="Basic residues" evidence="1">
    <location>
        <begin position="1"/>
        <end position="10"/>
    </location>
</feature>
<reference evidence="2" key="1">
    <citation type="submission" date="2018-11" db="EMBL/GenBank/DDBJ databases">
        <authorList>
            <person name="Alioto T."/>
            <person name="Alioto T."/>
        </authorList>
    </citation>
    <scope>NUCLEOTIDE SEQUENCE</scope>
</reference>
<gene>
    <name evidence="2" type="ORF">MGAL_10B036230</name>
</gene>
<dbReference type="OrthoDB" id="6092637at2759"/>
<evidence type="ECO:0000256" key="1">
    <source>
        <dbReference type="SAM" id="MobiDB-lite"/>
    </source>
</evidence>
<protein>
    <submittedName>
        <fullName evidence="2">Uncharacterized protein</fullName>
    </submittedName>
</protein>
<dbReference type="EMBL" id="UYJE01002236">
    <property type="protein sequence ID" value="VDI08816.1"/>
    <property type="molecule type" value="Genomic_DNA"/>
</dbReference>
<accession>A0A8B6CTE4</accession>
<comment type="caution">
    <text evidence="2">The sequence shown here is derived from an EMBL/GenBank/DDBJ whole genome shotgun (WGS) entry which is preliminary data.</text>
</comment>
<dbReference type="AlphaFoldDB" id="A0A8B6CTE4"/>